<dbReference type="RefSeq" id="WP_203959519.1">
    <property type="nucleotide sequence ID" value="NZ_BOOV01000055.1"/>
</dbReference>
<proteinExistence type="predicted"/>
<dbReference type="SMART" id="SM00332">
    <property type="entry name" value="PP2Cc"/>
    <property type="match status" value="1"/>
</dbReference>
<dbReference type="Proteomes" id="UP000542210">
    <property type="component" value="Unassembled WGS sequence"/>
</dbReference>
<dbReference type="Gene3D" id="3.60.40.10">
    <property type="entry name" value="PPM-type phosphatase domain"/>
    <property type="match status" value="1"/>
</dbReference>
<evidence type="ECO:0000259" key="1">
    <source>
        <dbReference type="PROSITE" id="PS51746"/>
    </source>
</evidence>
<dbReference type="InterPro" id="IPR036457">
    <property type="entry name" value="PPM-type-like_dom_sf"/>
</dbReference>
<keyword evidence="3" id="KW-1185">Reference proteome</keyword>
<dbReference type="GO" id="GO:0004722">
    <property type="term" value="F:protein serine/threonine phosphatase activity"/>
    <property type="evidence" value="ECO:0007669"/>
    <property type="project" value="UniProtKB-EC"/>
</dbReference>
<comment type="caution">
    <text evidence="2">The sequence shown here is derived from an EMBL/GenBank/DDBJ whole genome shotgun (WGS) entry which is preliminary data.</text>
</comment>
<protein>
    <submittedName>
        <fullName evidence="2">Protein phosphatase</fullName>
        <ecNumber evidence="2">3.1.3.16</ecNumber>
    </submittedName>
</protein>
<dbReference type="AlphaFoldDB" id="A0A7W7GEI9"/>
<dbReference type="SUPFAM" id="SSF81606">
    <property type="entry name" value="PP2C-like"/>
    <property type="match status" value="1"/>
</dbReference>
<evidence type="ECO:0000313" key="2">
    <source>
        <dbReference type="EMBL" id="MBB4706150.1"/>
    </source>
</evidence>
<gene>
    <name evidence="2" type="ORF">BJ982_007780</name>
</gene>
<reference evidence="2 3" key="1">
    <citation type="submission" date="2020-08" db="EMBL/GenBank/DDBJ databases">
        <title>Sequencing the genomes of 1000 actinobacteria strains.</title>
        <authorList>
            <person name="Klenk H.-P."/>
        </authorList>
    </citation>
    <scope>NUCLEOTIDE SEQUENCE [LARGE SCALE GENOMIC DNA]</scope>
    <source>
        <strain evidence="2 3">DSM 45784</strain>
    </source>
</reference>
<dbReference type="EMBL" id="JACHND010000002">
    <property type="protein sequence ID" value="MBB4706150.1"/>
    <property type="molecule type" value="Genomic_DNA"/>
</dbReference>
<organism evidence="2 3">
    <name type="scientific">Sphaerisporangium siamense</name>
    <dbReference type="NCBI Taxonomy" id="795645"/>
    <lineage>
        <taxon>Bacteria</taxon>
        <taxon>Bacillati</taxon>
        <taxon>Actinomycetota</taxon>
        <taxon>Actinomycetes</taxon>
        <taxon>Streptosporangiales</taxon>
        <taxon>Streptosporangiaceae</taxon>
        <taxon>Sphaerisporangium</taxon>
    </lineage>
</organism>
<dbReference type="PROSITE" id="PS51746">
    <property type="entry name" value="PPM_2"/>
    <property type="match status" value="1"/>
</dbReference>
<sequence>MTTMTDHVSLTVGVATRPGTIDPSGDAAAVRRQADGAVAAAVVDGIGHSPQVAAVARMLAEVAARVAARRGPLAGLLTATELVADPGDDDEPEPDAVAVVAAVAAGDDRMRIAWVGDCRASLLDGEDLRPLTVDHNLAEQLAMCGYDGEPVRRAAHWVRTSVATAAVATVAEAWVRAPALVVLTSDGVHDQTPHQLMTALAVRHRADPQALADALTAAAAAGLDGQRDDATAVVLHLPDPAR</sequence>
<keyword evidence="2" id="KW-0378">Hydrolase</keyword>
<dbReference type="InterPro" id="IPR001932">
    <property type="entry name" value="PPM-type_phosphatase-like_dom"/>
</dbReference>
<accession>A0A7W7GEI9</accession>
<dbReference type="EC" id="3.1.3.16" evidence="2"/>
<dbReference type="Pfam" id="PF07228">
    <property type="entry name" value="SpoIIE"/>
    <property type="match status" value="1"/>
</dbReference>
<name>A0A7W7GEI9_9ACTN</name>
<evidence type="ECO:0000313" key="3">
    <source>
        <dbReference type="Proteomes" id="UP000542210"/>
    </source>
</evidence>
<feature type="domain" description="PPM-type phosphatase" evidence="1">
    <location>
        <begin position="11"/>
        <end position="237"/>
    </location>
</feature>